<dbReference type="AlphaFoldDB" id="A0A067JMI3"/>
<keyword evidence="2" id="KW-1185">Reference proteome</keyword>
<protein>
    <submittedName>
        <fullName evidence="1">Uncharacterized protein</fullName>
    </submittedName>
</protein>
<sequence>MRLSGSNTISLRPTCAKAASSINLFGKIGRRDSFVYLSYCSDEANSNGSAGGEGGGGEVEDRVVERFRAATEDAGLLRLYLGGIVGVDYMKILGGECLI</sequence>
<reference evidence="1 2" key="1">
    <citation type="journal article" date="2014" name="PLoS ONE">
        <title>Global Analysis of Gene Expression Profiles in Physic Nut (Jatropha curcas L.) Seedlings Exposed to Salt Stress.</title>
        <authorList>
            <person name="Zhang L."/>
            <person name="Zhang C."/>
            <person name="Wu P."/>
            <person name="Chen Y."/>
            <person name="Li M."/>
            <person name="Jiang H."/>
            <person name="Wu G."/>
        </authorList>
    </citation>
    <scope>NUCLEOTIDE SEQUENCE [LARGE SCALE GENOMIC DNA]</scope>
    <source>
        <strain evidence="2">cv. GZQX0401</strain>
        <tissue evidence="1">Young leaves</tissue>
    </source>
</reference>
<dbReference type="EMBL" id="KK915149">
    <property type="protein sequence ID" value="KDP24038.1"/>
    <property type="molecule type" value="Genomic_DNA"/>
</dbReference>
<proteinExistence type="predicted"/>
<accession>A0A067JMI3</accession>
<organism evidence="1 2">
    <name type="scientific">Jatropha curcas</name>
    <name type="common">Barbados nut</name>
    <dbReference type="NCBI Taxonomy" id="180498"/>
    <lineage>
        <taxon>Eukaryota</taxon>
        <taxon>Viridiplantae</taxon>
        <taxon>Streptophyta</taxon>
        <taxon>Embryophyta</taxon>
        <taxon>Tracheophyta</taxon>
        <taxon>Spermatophyta</taxon>
        <taxon>Magnoliopsida</taxon>
        <taxon>eudicotyledons</taxon>
        <taxon>Gunneridae</taxon>
        <taxon>Pentapetalae</taxon>
        <taxon>rosids</taxon>
        <taxon>fabids</taxon>
        <taxon>Malpighiales</taxon>
        <taxon>Euphorbiaceae</taxon>
        <taxon>Crotonoideae</taxon>
        <taxon>Jatropheae</taxon>
        <taxon>Jatropha</taxon>
    </lineage>
</organism>
<evidence type="ECO:0000313" key="2">
    <source>
        <dbReference type="Proteomes" id="UP000027138"/>
    </source>
</evidence>
<dbReference type="Proteomes" id="UP000027138">
    <property type="component" value="Unassembled WGS sequence"/>
</dbReference>
<evidence type="ECO:0000313" key="1">
    <source>
        <dbReference type="EMBL" id="KDP24038.1"/>
    </source>
</evidence>
<gene>
    <name evidence="1" type="ORF">JCGZ_27076</name>
</gene>
<name>A0A067JMI3_JATCU</name>